<organism evidence="1 2">
    <name type="scientific">Virgibacillus natechei</name>
    <dbReference type="NCBI Taxonomy" id="1216297"/>
    <lineage>
        <taxon>Bacteria</taxon>
        <taxon>Bacillati</taxon>
        <taxon>Bacillota</taxon>
        <taxon>Bacilli</taxon>
        <taxon>Bacillales</taxon>
        <taxon>Bacillaceae</taxon>
        <taxon>Virgibacillus</taxon>
    </lineage>
</organism>
<accession>A0ABS4IKX0</accession>
<proteinExistence type="predicted"/>
<sequence>MKLYDFYITPDEYEIAKKNDIPRRLVDERVRTLCWDKETAITKSVKAHKNNFEKWSAVAKQNDIPYPTFTTRVRNGMTQEEAATKPVQCKKQWSAEMRKRIKRRPDWINTNLKKYKVSVETYYRRRRLGWSKEKASTTRPMTKSEIGKMVIGK</sequence>
<evidence type="ECO:0000313" key="1">
    <source>
        <dbReference type="EMBL" id="MBP1971614.1"/>
    </source>
</evidence>
<comment type="caution">
    <text evidence="1">The sequence shown here is derived from an EMBL/GenBank/DDBJ whole genome shotgun (WGS) entry which is preliminary data.</text>
</comment>
<evidence type="ECO:0000313" key="2">
    <source>
        <dbReference type="Proteomes" id="UP001519345"/>
    </source>
</evidence>
<dbReference type="Proteomes" id="UP001519345">
    <property type="component" value="Unassembled WGS sequence"/>
</dbReference>
<dbReference type="RefSeq" id="WP_209464634.1">
    <property type="nucleotide sequence ID" value="NZ_CP110224.1"/>
</dbReference>
<dbReference type="EMBL" id="JAGGKX010000029">
    <property type="protein sequence ID" value="MBP1971614.1"/>
    <property type="molecule type" value="Genomic_DNA"/>
</dbReference>
<name>A0ABS4IKX0_9BACI</name>
<keyword evidence="2" id="KW-1185">Reference proteome</keyword>
<protein>
    <submittedName>
        <fullName evidence="1">Uncharacterized protein</fullName>
    </submittedName>
</protein>
<gene>
    <name evidence="1" type="ORF">J2Z83_003765</name>
</gene>
<reference evidence="1 2" key="1">
    <citation type="submission" date="2021-03" db="EMBL/GenBank/DDBJ databases">
        <title>Genomic Encyclopedia of Type Strains, Phase IV (KMG-IV): sequencing the most valuable type-strain genomes for metagenomic binning, comparative biology and taxonomic classification.</title>
        <authorList>
            <person name="Goeker M."/>
        </authorList>
    </citation>
    <scope>NUCLEOTIDE SEQUENCE [LARGE SCALE GENOMIC DNA]</scope>
    <source>
        <strain evidence="1 2">DSM 25609</strain>
    </source>
</reference>